<dbReference type="AlphaFoldDB" id="A0A372ISC0"/>
<dbReference type="PANTHER" id="PTHR33755">
    <property type="entry name" value="TOXIN PARE1-RELATED"/>
    <property type="match status" value="1"/>
</dbReference>
<dbReference type="EMBL" id="QVQT01000002">
    <property type="protein sequence ID" value="RFU17806.1"/>
    <property type="molecule type" value="Genomic_DNA"/>
</dbReference>
<gene>
    <name evidence="4" type="ORF">D0Y96_06760</name>
</gene>
<proteinExistence type="inferred from homology"/>
<evidence type="ECO:0000256" key="2">
    <source>
        <dbReference type="ARBA" id="ARBA00022649"/>
    </source>
</evidence>
<keyword evidence="5" id="KW-1185">Reference proteome</keyword>
<dbReference type="InterPro" id="IPR051803">
    <property type="entry name" value="TA_system_RelE-like_toxin"/>
</dbReference>
<accession>A0A372ISC0</accession>
<dbReference type="Proteomes" id="UP000264702">
    <property type="component" value="Unassembled WGS sequence"/>
</dbReference>
<evidence type="ECO:0000256" key="3">
    <source>
        <dbReference type="PIRNR" id="PIRNR029218"/>
    </source>
</evidence>
<organism evidence="4 5">
    <name type="scientific">Paracidobacterium acidisoli</name>
    <dbReference type="NCBI Taxonomy" id="2303751"/>
    <lineage>
        <taxon>Bacteria</taxon>
        <taxon>Pseudomonadati</taxon>
        <taxon>Acidobacteriota</taxon>
        <taxon>Terriglobia</taxon>
        <taxon>Terriglobales</taxon>
        <taxon>Acidobacteriaceae</taxon>
        <taxon>Paracidobacterium</taxon>
    </lineage>
</organism>
<dbReference type="PIRSF" id="PIRSF029218">
    <property type="entry name" value="ParE"/>
    <property type="match status" value="1"/>
</dbReference>
<dbReference type="OrthoDB" id="516834at2"/>
<dbReference type="Pfam" id="PF05016">
    <property type="entry name" value="ParE_toxin"/>
    <property type="match status" value="1"/>
</dbReference>
<evidence type="ECO:0000256" key="1">
    <source>
        <dbReference type="ARBA" id="ARBA00006226"/>
    </source>
</evidence>
<evidence type="ECO:0000313" key="4">
    <source>
        <dbReference type="EMBL" id="RFU17806.1"/>
    </source>
</evidence>
<dbReference type="InterPro" id="IPR035093">
    <property type="entry name" value="RelE/ParE_toxin_dom_sf"/>
</dbReference>
<dbReference type="Gene3D" id="3.30.2310.20">
    <property type="entry name" value="RelE-like"/>
    <property type="match status" value="1"/>
</dbReference>
<evidence type="ECO:0000313" key="5">
    <source>
        <dbReference type="Proteomes" id="UP000264702"/>
    </source>
</evidence>
<dbReference type="RefSeq" id="WP_117298554.1">
    <property type="nucleotide sequence ID" value="NZ_QVQT02000002.1"/>
</dbReference>
<comment type="caution">
    <text evidence="4">The sequence shown here is derived from an EMBL/GenBank/DDBJ whole genome shotgun (WGS) entry which is preliminary data.</text>
</comment>
<dbReference type="PANTHER" id="PTHR33755:SF9">
    <property type="entry name" value="TOXIN PARE1"/>
    <property type="match status" value="1"/>
</dbReference>
<reference evidence="4 5" key="1">
    <citation type="submission" date="2018-08" db="EMBL/GenBank/DDBJ databases">
        <title>Acidipila sp. 4G-K13, an acidobacterium isolated from forest soil.</title>
        <authorList>
            <person name="Gao Z.-H."/>
            <person name="Qiu L.-H."/>
        </authorList>
    </citation>
    <scope>NUCLEOTIDE SEQUENCE [LARGE SCALE GENOMIC DNA]</scope>
    <source>
        <strain evidence="4 5">4G-K13</strain>
    </source>
</reference>
<dbReference type="InterPro" id="IPR007712">
    <property type="entry name" value="RelE/ParE_toxin"/>
</dbReference>
<sequence length="100" mass="11819">MRVYRLSRLAEADLRNIVHYTFATWGEEQADRYLNGLAECFGRIAQMPLLGRACDSIYPGFRRMEEGRHVIFYRPEEYGAFISRVLHQSMLPDEQIFTDR</sequence>
<keyword evidence="2" id="KW-1277">Toxin-antitoxin system</keyword>
<name>A0A372ISC0_9BACT</name>
<comment type="similarity">
    <text evidence="1 3">Belongs to the RelE toxin family.</text>
</comment>
<protein>
    <recommendedName>
        <fullName evidence="3">Toxin</fullName>
    </recommendedName>
</protein>
<dbReference type="InterPro" id="IPR028344">
    <property type="entry name" value="ParE1/4"/>
</dbReference>